<dbReference type="Pfam" id="PF01569">
    <property type="entry name" value="PAP2"/>
    <property type="match status" value="1"/>
</dbReference>
<dbReference type="SMART" id="SM00014">
    <property type="entry name" value="acidPPc"/>
    <property type="match status" value="1"/>
</dbReference>
<dbReference type="PANTHER" id="PTHR14969">
    <property type="entry name" value="SPHINGOSINE-1-PHOSPHATE PHOSPHOHYDROLASE"/>
    <property type="match status" value="1"/>
</dbReference>
<feature type="transmembrane region" description="Helical" evidence="1">
    <location>
        <begin position="29"/>
        <end position="53"/>
    </location>
</feature>
<dbReference type="Gene3D" id="1.20.144.10">
    <property type="entry name" value="Phosphatidic acid phosphatase type 2/haloperoxidase"/>
    <property type="match status" value="1"/>
</dbReference>
<keyword evidence="4" id="KW-1185">Reference proteome</keyword>
<dbReference type="AlphaFoldDB" id="C7DI83"/>
<feature type="domain" description="Phosphatidic acid phosphatase type 2/haloperoxidase" evidence="2">
    <location>
        <begin position="58"/>
        <end position="167"/>
    </location>
</feature>
<evidence type="ECO:0000313" key="3">
    <source>
        <dbReference type="EMBL" id="EET89657.1"/>
    </source>
</evidence>
<dbReference type="PANTHER" id="PTHR14969:SF13">
    <property type="entry name" value="AT30094P"/>
    <property type="match status" value="1"/>
</dbReference>
<proteinExistence type="predicted"/>
<sequence>MLAEFISAYNIGINVLEFKLVKLVASAPLNVVMTLLASSFIVVIPLMVIFLYFKKDMNVYSFIVAGILFFIVSDIIKMLTAEPRPCNVTELSWINNVACESTFSFPSNHASVLTGLTFFMGKYRYVQIAYALWVGVVLFGRVYLGLHYFTDIIAGMALSMAIFYVVYRNRQGINRGLNLTVKKIVPRLSL</sequence>
<evidence type="ECO:0000259" key="2">
    <source>
        <dbReference type="SMART" id="SM00014"/>
    </source>
</evidence>
<feature type="transmembrane region" description="Helical" evidence="1">
    <location>
        <begin position="148"/>
        <end position="167"/>
    </location>
</feature>
<name>C7DI83_MICA2</name>
<feature type="transmembrane region" description="Helical" evidence="1">
    <location>
        <begin position="59"/>
        <end position="76"/>
    </location>
</feature>
<dbReference type="InterPro" id="IPR000326">
    <property type="entry name" value="PAP2/HPO"/>
</dbReference>
<reference evidence="3 4" key="2">
    <citation type="journal article" date="2010" name="Proc. Natl. Acad. Sci. U.S.A.">
        <title>Enigmatic, ultrasmall, uncultivated Archaea.</title>
        <authorList>
            <person name="Baker B.J."/>
            <person name="Comolli L.R."/>
            <person name="Dick G.J."/>
            <person name="Hauser L.J."/>
            <person name="Hyatt D."/>
            <person name="Dill B.D."/>
            <person name="Land M.L."/>
            <person name="Verberkmoes N.C."/>
            <person name="Hettich R.L."/>
            <person name="Banfield J.F."/>
        </authorList>
    </citation>
    <scope>NUCLEOTIDE SEQUENCE [LARGE SCALE GENOMIC DNA]</scope>
    <source>
        <strain evidence="3">ARMAN-2</strain>
    </source>
</reference>
<keyword evidence="1" id="KW-1133">Transmembrane helix</keyword>
<keyword evidence="1" id="KW-0472">Membrane</keyword>
<protein>
    <submittedName>
        <fullName evidence="3">Phosphoesterase PA-phosphatase related</fullName>
    </submittedName>
</protein>
<gene>
    <name evidence="3" type="ORF">UNLARM2_0775</name>
</gene>
<dbReference type="GO" id="GO:0042392">
    <property type="term" value="F:sphingosine-1-phosphate phosphatase activity"/>
    <property type="evidence" value="ECO:0007669"/>
    <property type="project" value="TreeGrafter"/>
</dbReference>
<reference evidence="3 4" key="1">
    <citation type="journal article" date="2009" name="Genome Biol.">
        <title>Community-wide analysis of microbial genome sequence signatures.</title>
        <authorList>
            <person name="Dick G.J."/>
            <person name="Andersson A.F."/>
            <person name="Baker B.J."/>
            <person name="Simmons S.L."/>
            <person name="Thomas B.C."/>
            <person name="Yelton A.P."/>
            <person name="Banfield J.F."/>
        </authorList>
    </citation>
    <scope>NUCLEOTIDE SEQUENCE [LARGE SCALE GENOMIC DNA]</scope>
    <source>
        <strain evidence="3">ARMAN-2</strain>
    </source>
</reference>
<accession>C7DI83</accession>
<dbReference type="SUPFAM" id="SSF48317">
    <property type="entry name" value="Acid phosphatase/Vanadium-dependent haloperoxidase"/>
    <property type="match status" value="1"/>
</dbReference>
<evidence type="ECO:0000256" key="1">
    <source>
        <dbReference type="SAM" id="Phobius"/>
    </source>
</evidence>
<dbReference type="EMBL" id="GG697241">
    <property type="protein sequence ID" value="EET89657.1"/>
    <property type="molecule type" value="Genomic_DNA"/>
</dbReference>
<organism evidence="3 4">
    <name type="scientific">Candidatus Micrarchaeum acidiphilum ARMAN-2</name>
    <dbReference type="NCBI Taxonomy" id="425595"/>
    <lineage>
        <taxon>Archaea</taxon>
        <taxon>Candidatus Micrarchaeota</taxon>
        <taxon>Candidatus Micrarchaeia</taxon>
        <taxon>Candidatus Micrarchaeales</taxon>
        <taxon>Candidatus Micrarchaeaceae</taxon>
        <taxon>Candidatus Micrarchaeum</taxon>
    </lineage>
</organism>
<dbReference type="InterPro" id="IPR036938">
    <property type="entry name" value="PAP2/HPO_sf"/>
</dbReference>
<dbReference type="Proteomes" id="UP000332487">
    <property type="component" value="Unassembled WGS sequence"/>
</dbReference>
<keyword evidence="1" id="KW-0812">Transmembrane</keyword>
<evidence type="ECO:0000313" key="4">
    <source>
        <dbReference type="Proteomes" id="UP000332487"/>
    </source>
</evidence>